<evidence type="ECO:0000313" key="2">
    <source>
        <dbReference type="Proteomes" id="UP001480595"/>
    </source>
</evidence>
<name>A0ABR1T332_9PEZI</name>
<comment type="caution">
    <text evidence="1">The sequence shown here is derived from an EMBL/GenBank/DDBJ whole genome shotgun (WGS) entry which is preliminary data.</text>
</comment>
<gene>
    <name evidence="1" type="ORF">PG994_014000</name>
</gene>
<reference evidence="1 2" key="1">
    <citation type="submission" date="2023-01" db="EMBL/GenBank/DDBJ databases">
        <title>Analysis of 21 Apiospora genomes using comparative genomics revels a genus with tremendous synthesis potential of carbohydrate active enzymes and secondary metabolites.</title>
        <authorList>
            <person name="Sorensen T."/>
        </authorList>
    </citation>
    <scope>NUCLEOTIDE SEQUENCE [LARGE SCALE GENOMIC DNA]</scope>
    <source>
        <strain evidence="1 2">CBS 135458</strain>
    </source>
</reference>
<dbReference type="RefSeq" id="XP_066708538.1">
    <property type="nucleotide sequence ID" value="XM_066865409.1"/>
</dbReference>
<evidence type="ECO:0000313" key="1">
    <source>
        <dbReference type="EMBL" id="KAK8040993.1"/>
    </source>
</evidence>
<dbReference type="Proteomes" id="UP001480595">
    <property type="component" value="Unassembled WGS sequence"/>
</dbReference>
<organism evidence="1 2">
    <name type="scientific">Apiospora phragmitis</name>
    <dbReference type="NCBI Taxonomy" id="2905665"/>
    <lineage>
        <taxon>Eukaryota</taxon>
        <taxon>Fungi</taxon>
        <taxon>Dikarya</taxon>
        <taxon>Ascomycota</taxon>
        <taxon>Pezizomycotina</taxon>
        <taxon>Sordariomycetes</taxon>
        <taxon>Xylariomycetidae</taxon>
        <taxon>Amphisphaeriales</taxon>
        <taxon>Apiosporaceae</taxon>
        <taxon>Apiospora</taxon>
    </lineage>
</organism>
<dbReference type="EMBL" id="JAQQWL010000015">
    <property type="protein sequence ID" value="KAK8040993.1"/>
    <property type="molecule type" value="Genomic_DNA"/>
</dbReference>
<sequence>MHRHGLSLGDFRLYSRVLFPIVASVLYSQDCETHVDTLTTLDAPAPYSAHAEAFERTPSASLLSRAWKYMLCVDYGVPGVKPVNAIGPVRNLDGDLFAFAGSVVNVATHFCHYWINMSKRQRVKFWHCIAGSKRQIDSSDYGMMLYRLHIHHERHYHNAYLGYGLNYTGALPALVDSIPSKGLEGLIRKLSVDYHVMVPALHSDSPREACQMNRSIRNLADKYGISLTVPTDKMVVRVDHDSEQKKNGCRWSHIAKSIRLALLFGKRKTYG</sequence>
<accession>A0ABR1T332</accession>
<proteinExistence type="predicted"/>
<protein>
    <submittedName>
        <fullName evidence="1">Uncharacterized protein</fullName>
    </submittedName>
</protein>
<keyword evidence="2" id="KW-1185">Reference proteome</keyword>
<dbReference type="GeneID" id="92098472"/>